<keyword evidence="2" id="KW-1185">Reference proteome</keyword>
<comment type="caution">
    <text evidence="1">The sequence shown here is derived from an EMBL/GenBank/DDBJ whole genome shotgun (WGS) entry which is preliminary data.</text>
</comment>
<dbReference type="Proteomes" id="UP000024942">
    <property type="component" value="Unassembled WGS sequence"/>
</dbReference>
<dbReference type="EMBL" id="ARYL01000053">
    <property type="protein sequence ID" value="KDA00742.1"/>
    <property type="molecule type" value="Genomic_DNA"/>
</dbReference>
<proteinExistence type="predicted"/>
<evidence type="ECO:0000313" key="2">
    <source>
        <dbReference type="Proteomes" id="UP000024942"/>
    </source>
</evidence>
<sequence>MSRWLAYRRVLLAAAPHLPTGALDFSEQQQEMKTEDIQKTRNYPFKIDLGRCSETLVWTTAG</sequence>
<dbReference type="AlphaFoldDB" id="A0A059G1K0"/>
<evidence type="ECO:0000313" key="1">
    <source>
        <dbReference type="EMBL" id="KDA00742.1"/>
    </source>
</evidence>
<accession>A0A059G1K0</accession>
<dbReference type="STRING" id="1280953.HOC_19091"/>
<gene>
    <name evidence="1" type="ORF">HOC_19091</name>
</gene>
<name>A0A059G1K0_9PROT</name>
<dbReference type="RefSeq" id="WP_035541518.1">
    <property type="nucleotide sequence ID" value="NZ_ARYL01000053.1"/>
</dbReference>
<protein>
    <submittedName>
        <fullName evidence="1">Uncharacterized protein</fullName>
    </submittedName>
</protein>
<organism evidence="1 2">
    <name type="scientific">Hyphomonas oceanitis SCH89</name>
    <dbReference type="NCBI Taxonomy" id="1280953"/>
    <lineage>
        <taxon>Bacteria</taxon>
        <taxon>Pseudomonadati</taxon>
        <taxon>Pseudomonadota</taxon>
        <taxon>Alphaproteobacteria</taxon>
        <taxon>Hyphomonadales</taxon>
        <taxon>Hyphomonadaceae</taxon>
        <taxon>Hyphomonas</taxon>
    </lineage>
</organism>
<dbReference type="PATRIC" id="fig|1280953.3.peg.3818"/>
<reference evidence="1 2" key="1">
    <citation type="journal article" date="2014" name="Antonie Van Leeuwenhoek">
        <title>Hyphomonas beringensis sp. nov. and Hyphomonas chukchiensis sp. nov., isolated from surface seawater of the Bering Sea and Chukchi Sea.</title>
        <authorList>
            <person name="Li C."/>
            <person name="Lai Q."/>
            <person name="Li G."/>
            <person name="Dong C."/>
            <person name="Wang J."/>
            <person name="Liao Y."/>
            <person name="Shao Z."/>
        </authorList>
    </citation>
    <scope>NUCLEOTIDE SEQUENCE [LARGE SCALE GENOMIC DNA]</scope>
    <source>
        <strain evidence="1 2">SCH89</strain>
    </source>
</reference>